<dbReference type="RefSeq" id="WP_040042345.1">
    <property type="nucleotide sequence ID" value="NZ_JWJG01000028.1"/>
</dbReference>
<evidence type="ECO:0000313" key="2">
    <source>
        <dbReference type="Proteomes" id="UP000031572"/>
    </source>
</evidence>
<sequence length="353" mass="39395">MSHLDILLPFALPPAELAADLCKALRTPALASLVARSRVEHVLPQEETAEGFHRALPHERWLEQAFRGKDAPERNSSPPIAPALMRSLGNEPDTGHWFVVQPVHIHIARDHLVLTDTRKLMLPEQEARALFDIAAPLFDDYGKTLLYGDAGIWFVRADDWCALHTSTPDAASGHNIDIWMPRGPTERDWRKVQNEVQMHWFNHAINEAREARGLKPVNSLWLWGGASADALLTSHYTNTFNLSDWIKSFGTVAPARTTSATAQEVIAAKPQRGLVVLDTLLEPALSNDWSLWLDGMHALEEHWFAPLLEALRSGAIDHLSLIATHDSGLSQFAVSRLSLRKFWVKPSLAPLCS</sequence>
<dbReference type="OrthoDB" id="5295974at2"/>
<evidence type="ECO:0000313" key="1">
    <source>
        <dbReference type="EMBL" id="KIF83580.1"/>
    </source>
</evidence>
<gene>
    <name evidence="1" type="ORF">TSA66_08635</name>
</gene>
<dbReference type="STRING" id="709839.TSA66_08635"/>
<dbReference type="Proteomes" id="UP000031572">
    <property type="component" value="Unassembled WGS sequence"/>
</dbReference>
<dbReference type="AlphaFoldDB" id="A0A0C2BQL5"/>
<keyword evidence="2" id="KW-1185">Reference proteome</keyword>
<dbReference type="InterPro" id="IPR016631">
    <property type="entry name" value="Regulatory_RpfE"/>
</dbReference>
<organism evidence="1 2">
    <name type="scientific">Noviherbaspirillum autotrophicum</name>
    <dbReference type="NCBI Taxonomy" id="709839"/>
    <lineage>
        <taxon>Bacteria</taxon>
        <taxon>Pseudomonadati</taxon>
        <taxon>Pseudomonadota</taxon>
        <taxon>Betaproteobacteria</taxon>
        <taxon>Burkholderiales</taxon>
        <taxon>Oxalobacteraceae</taxon>
        <taxon>Noviherbaspirillum</taxon>
    </lineage>
</organism>
<dbReference type="EMBL" id="JWJG01000028">
    <property type="protein sequence ID" value="KIF83580.1"/>
    <property type="molecule type" value="Genomic_DNA"/>
</dbReference>
<proteinExistence type="predicted"/>
<reference evidence="1 2" key="1">
    <citation type="submission" date="2014-12" db="EMBL/GenBank/DDBJ databases">
        <title>Denitrispirillum autotrophicum gen. nov., sp. nov., Denitrifying, Facultatively Autotrophic Bacteria Isolated from Rice Paddy Soil.</title>
        <authorList>
            <person name="Ishii S."/>
            <person name="Ashida N."/>
            <person name="Ohno H."/>
            <person name="Otsuka S."/>
            <person name="Yokota A."/>
            <person name="Senoo K."/>
        </authorList>
    </citation>
    <scope>NUCLEOTIDE SEQUENCE [LARGE SCALE GENOMIC DNA]</scope>
    <source>
        <strain evidence="1 2">TSA66</strain>
    </source>
</reference>
<accession>A0A0C2BQL5</accession>
<comment type="caution">
    <text evidence="1">The sequence shown here is derived from an EMBL/GenBank/DDBJ whole genome shotgun (WGS) entry which is preliminary data.</text>
</comment>
<protein>
    <submittedName>
        <fullName evidence="1">Signal peptide protein</fullName>
    </submittedName>
</protein>
<dbReference type="PIRSF" id="PIRSF015283">
    <property type="entry name" value="Regulatory_RpfE"/>
    <property type="match status" value="1"/>
</dbReference>
<name>A0A0C2BQL5_9BURK</name>